<reference evidence="11 12" key="1">
    <citation type="submission" date="2024-01" db="EMBL/GenBank/DDBJ databases">
        <title>The genomes of 5 underutilized Papilionoideae crops provide insights into root nodulation and disease resistanc.</title>
        <authorList>
            <person name="Yuan L."/>
        </authorList>
    </citation>
    <scope>NUCLEOTIDE SEQUENCE [LARGE SCALE GENOMIC DNA]</scope>
    <source>
        <strain evidence="11">ZHUSHIDOU_FW_LH</strain>
        <tissue evidence="11">Leaf</tissue>
    </source>
</reference>
<proteinExistence type="inferred from homology"/>
<evidence type="ECO:0000256" key="2">
    <source>
        <dbReference type="ARBA" id="ARBA00009140"/>
    </source>
</evidence>
<dbReference type="PANTHER" id="PTHR12714">
    <property type="entry name" value="PROTEIN-S ISOPRENYLCYSTEINE O-METHYLTRANSFERASE"/>
    <property type="match status" value="1"/>
</dbReference>
<evidence type="ECO:0000256" key="5">
    <source>
        <dbReference type="ARBA" id="ARBA00022679"/>
    </source>
</evidence>
<dbReference type="InterPro" id="IPR025770">
    <property type="entry name" value="PPMT_MeTrfase"/>
</dbReference>
<comment type="similarity">
    <text evidence="2 10">Belongs to the class VI-like SAM-binding methyltransferase superfamily. Isoprenylcysteine carboxyl methyltransferase family.</text>
</comment>
<keyword evidence="10" id="KW-0256">Endoplasmic reticulum</keyword>
<protein>
    <recommendedName>
        <fullName evidence="3 10">Protein-S-isoprenylcysteine O-methyltransferase</fullName>
        <ecNumber evidence="3 10">2.1.1.100</ecNumber>
    </recommendedName>
</protein>
<dbReference type="PROSITE" id="PS51564">
    <property type="entry name" value="SAM_ICMT"/>
    <property type="match status" value="1"/>
</dbReference>
<dbReference type="GO" id="GO:0032259">
    <property type="term" value="P:methylation"/>
    <property type="evidence" value="ECO:0007669"/>
    <property type="project" value="UniProtKB-KW"/>
</dbReference>
<gene>
    <name evidence="11" type="ORF">RIF29_06378</name>
</gene>
<dbReference type="Gene3D" id="1.20.120.1630">
    <property type="match status" value="1"/>
</dbReference>
<keyword evidence="4 10" id="KW-0489">Methyltransferase</keyword>
<name>A0AAN9J4N1_CROPI</name>
<evidence type="ECO:0000256" key="9">
    <source>
        <dbReference type="ARBA" id="ARBA00023136"/>
    </source>
</evidence>
<keyword evidence="8 10" id="KW-1133">Transmembrane helix</keyword>
<evidence type="ECO:0000256" key="3">
    <source>
        <dbReference type="ARBA" id="ARBA00012151"/>
    </source>
</evidence>
<keyword evidence="7 10" id="KW-0812">Transmembrane</keyword>
<comment type="caution">
    <text evidence="11">The sequence shown here is derived from an EMBL/GenBank/DDBJ whole genome shotgun (WGS) entry which is preliminary data.</text>
</comment>
<evidence type="ECO:0000256" key="1">
    <source>
        <dbReference type="ARBA" id="ARBA00004141"/>
    </source>
</evidence>
<feature type="transmembrane region" description="Helical" evidence="10">
    <location>
        <begin position="115"/>
        <end position="133"/>
    </location>
</feature>
<keyword evidence="9 10" id="KW-0472">Membrane</keyword>
<evidence type="ECO:0000313" key="11">
    <source>
        <dbReference type="EMBL" id="KAK7291328.1"/>
    </source>
</evidence>
<keyword evidence="6 10" id="KW-0949">S-adenosyl-L-methionine</keyword>
<evidence type="ECO:0000256" key="6">
    <source>
        <dbReference type="ARBA" id="ARBA00022691"/>
    </source>
</evidence>
<evidence type="ECO:0000256" key="7">
    <source>
        <dbReference type="ARBA" id="ARBA00022692"/>
    </source>
</evidence>
<keyword evidence="12" id="KW-1185">Reference proteome</keyword>
<feature type="transmembrane region" description="Helical" evidence="10">
    <location>
        <begin position="199"/>
        <end position="227"/>
    </location>
</feature>
<evidence type="ECO:0000256" key="10">
    <source>
        <dbReference type="RuleBase" id="RU362022"/>
    </source>
</evidence>
<dbReference type="InterPro" id="IPR007269">
    <property type="entry name" value="ICMT_MeTrfase"/>
</dbReference>
<dbReference type="EC" id="2.1.1.100" evidence="3 10"/>
<evidence type="ECO:0000256" key="8">
    <source>
        <dbReference type="ARBA" id="ARBA00022989"/>
    </source>
</evidence>
<evidence type="ECO:0000256" key="4">
    <source>
        <dbReference type="ARBA" id="ARBA00022603"/>
    </source>
</evidence>
<dbReference type="GO" id="GO:0005789">
    <property type="term" value="C:endoplasmic reticulum membrane"/>
    <property type="evidence" value="ECO:0007669"/>
    <property type="project" value="UniProtKB-SubCell"/>
</dbReference>
<feature type="transmembrane region" description="Helical" evidence="10">
    <location>
        <begin position="77"/>
        <end position="94"/>
    </location>
</feature>
<dbReference type="PANTHER" id="PTHR12714:SF9">
    <property type="entry name" value="PROTEIN-S-ISOPRENYLCYSTEINE O-METHYLTRANSFERASE"/>
    <property type="match status" value="1"/>
</dbReference>
<comment type="cofactor">
    <cofactor evidence="10">
        <name>Zn(2+)</name>
        <dbReference type="ChEBI" id="CHEBI:29105"/>
    </cofactor>
    <text evidence="10">Divalent metal cations. Probably Zn(2+).</text>
</comment>
<sequence length="291" mass="33344">MEGSEALSQVYFMVTKPSPSLCYPPEINSQTIPACRTYDYMSYLKHFLGDRIQFPVLILHYSASFSELLSYTACRQLSQMFLAIIFFHTSEYFLALAIHGRSSVTLKSLLISKNYVLAMIFSFLEYLIEIILFPELKEWWVVSDLGLALIMIGEIIRKMAIITAGQSFTHLIRVHHDEHHQLITHGIYRFIRHPGYCGFLIWSVGTQIMLCNPISTIAFAAVVWHFFADRIPYEEYFLRQFFGAQYQEYAKQVVSGVPFPVATLPISFVICIRACVEHGKKSMVGLDGGQH</sequence>
<organism evidence="11 12">
    <name type="scientific">Crotalaria pallida</name>
    <name type="common">Smooth rattlebox</name>
    <name type="synonym">Crotalaria striata</name>
    <dbReference type="NCBI Taxonomy" id="3830"/>
    <lineage>
        <taxon>Eukaryota</taxon>
        <taxon>Viridiplantae</taxon>
        <taxon>Streptophyta</taxon>
        <taxon>Embryophyta</taxon>
        <taxon>Tracheophyta</taxon>
        <taxon>Spermatophyta</taxon>
        <taxon>Magnoliopsida</taxon>
        <taxon>eudicotyledons</taxon>
        <taxon>Gunneridae</taxon>
        <taxon>Pentapetalae</taxon>
        <taxon>rosids</taxon>
        <taxon>fabids</taxon>
        <taxon>Fabales</taxon>
        <taxon>Fabaceae</taxon>
        <taxon>Papilionoideae</taxon>
        <taxon>50 kb inversion clade</taxon>
        <taxon>genistoids sensu lato</taxon>
        <taxon>core genistoids</taxon>
        <taxon>Crotalarieae</taxon>
        <taxon>Crotalaria</taxon>
    </lineage>
</organism>
<keyword evidence="5" id="KW-0808">Transferase</keyword>
<dbReference type="EMBL" id="JAYWIO010000001">
    <property type="protein sequence ID" value="KAK7291328.1"/>
    <property type="molecule type" value="Genomic_DNA"/>
</dbReference>
<comment type="catalytic activity">
    <reaction evidence="10">
        <text>[protein]-C-terminal S-[(2E,6E)-farnesyl]-L-cysteine + S-adenosyl-L-methionine = [protein]-C-terminal S-[(2E,6E)-farnesyl]-L-cysteine methyl ester + S-adenosyl-L-homocysteine</text>
        <dbReference type="Rhea" id="RHEA:21672"/>
        <dbReference type="Rhea" id="RHEA-COMP:12125"/>
        <dbReference type="Rhea" id="RHEA-COMP:12126"/>
        <dbReference type="ChEBI" id="CHEBI:57856"/>
        <dbReference type="ChEBI" id="CHEBI:59789"/>
        <dbReference type="ChEBI" id="CHEBI:90510"/>
        <dbReference type="ChEBI" id="CHEBI:90511"/>
        <dbReference type="EC" id="2.1.1.100"/>
    </reaction>
</comment>
<dbReference type="GO" id="GO:0004671">
    <property type="term" value="F:protein C-terminal S-isoprenylcysteine carboxyl O-methyltransferase activity"/>
    <property type="evidence" value="ECO:0007669"/>
    <property type="project" value="UniProtKB-EC"/>
</dbReference>
<dbReference type="Proteomes" id="UP001372338">
    <property type="component" value="Unassembled WGS sequence"/>
</dbReference>
<accession>A0AAN9J4N1</accession>
<dbReference type="Pfam" id="PF04140">
    <property type="entry name" value="ICMT"/>
    <property type="match status" value="1"/>
</dbReference>
<evidence type="ECO:0000313" key="12">
    <source>
        <dbReference type="Proteomes" id="UP001372338"/>
    </source>
</evidence>
<comment type="subcellular location">
    <subcellularLocation>
        <location evidence="10">Endoplasmic reticulum membrane</location>
        <topology evidence="10">Multi-pass membrane protein</topology>
    </subcellularLocation>
    <subcellularLocation>
        <location evidence="1">Membrane</location>
        <topology evidence="1">Multi-pass membrane protein</topology>
    </subcellularLocation>
</comment>
<feature type="transmembrane region" description="Helical" evidence="10">
    <location>
        <begin position="139"/>
        <end position="156"/>
    </location>
</feature>
<dbReference type="AlphaFoldDB" id="A0AAN9J4N1"/>
<feature type="transmembrane region" description="Helical" evidence="10">
    <location>
        <begin position="257"/>
        <end position="276"/>
    </location>
</feature>